<reference evidence="3" key="1">
    <citation type="submission" date="2019-12" db="EMBL/GenBank/DDBJ databases">
        <authorList>
            <person name="Scholes J."/>
        </authorList>
    </citation>
    <scope>NUCLEOTIDE SEQUENCE</scope>
</reference>
<feature type="region of interest" description="Disordered" evidence="1">
    <location>
        <begin position="1"/>
        <end position="26"/>
    </location>
</feature>
<dbReference type="InterPro" id="IPR043502">
    <property type="entry name" value="DNA/RNA_pol_sf"/>
</dbReference>
<dbReference type="EMBL" id="CACSLK010034598">
    <property type="protein sequence ID" value="CAA0842042.1"/>
    <property type="molecule type" value="Genomic_DNA"/>
</dbReference>
<dbReference type="AlphaFoldDB" id="A0A9N7RRR9"/>
<feature type="non-terminal residue" evidence="3">
    <location>
        <position position="1"/>
    </location>
</feature>
<dbReference type="SUPFAM" id="SSF56672">
    <property type="entry name" value="DNA/RNA polymerases"/>
    <property type="match status" value="1"/>
</dbReference>
<name>A0A9N7RRR9_STRHE</name>
<evidence type="ECO:0000313" key="4">
    <source>
        <dbReference type="Proteomes" id="UP001153555"/>
    </source>
</evidence>
<comment type="caution">
    <text evidence="3">The sequence shown here is derived from an EMBL/GenBank/DDBJ whole genome shotgun (WGS) entry which is preliminary data.</text>
</comment>
<keyword evidence="3" id="KW-0808">Transferase</keyword>
<proteinExistence type="predicted"/>
<dbReference type="GO" id="GO:0016301">
    <property type="term" value="F:kinase activity"/>
    <property type="evidence" value="ECO:0007669"/>
    <property type="project" value="UniProtKB-KW"/>
</dbReference>
<dbReference type="Pfam" id="PF07727">
    <property type="entry name" value="RVT_2"/>
    <property type="match status" value="1"/>
</dbReference>
<dbReference type="PANTHER" id="PTHR43383">
    <property type="entry name" value="NODULIN 6"/>
    <property type="match status" value="1"/>
</dbReference>
<keyword evidence="4" id="KW-1185">Reference proteome</keyword>
<dbReference type="Proteomes" id="UP001153555">
    <property type="component" value="Unassembled WGS sequence"/>
</dbReference>
<dbReference type="OrthoDB" id="912875at2759"/>
<sequence length="291" mass="32709">GGQTPTVKTESSSSTRASTSRSNSTVPIYVHLPISAPGTPLSTSPSLPQEHQNRHPMVTRLKAGILKPRSLIGVVEEKEPSSLHEALESENWKEAMKSEYAALMKNKTWFLTSPPQRKNIVGCRWVSKIKRDVHGNVSRYKARLVAQGFSQAKGFDFQETFSPFVKHTTIRVFLTITTTLNWKVRQLDINNAFLNGELSESIYIQQPPGFEQESEVPLVCKLTKSIYGLKQASRAWFLKVKSTLQNLGFSCSRADNSLFFRITKAAAIYLLIYVDDILITGSDEREVNKFI</sequence>
<evidence type="ECO:0000256" key="1">
    <source>
        <dbReference type="SAM" id="MobiDB-lite"/>
    </source>
</evidence>
<dbReference type="PANTHER" id="PTHR43383:SF2">
    <property type="entry name" value="AMIDOHYDROLASE 2 FAMILY PROTEIN"/>
    <property type="match status" value="1"/>
</dbReference>
<evidence type="ECO:0000259" key="2">
    <source>
        <dbReference type="Pfam" id="PF07727"/>
    </source>
</evidence>
<protein>
    <submittedName>
        <fullName evidence="3">Cysteine-rich RLK (RECEPTOR-like protein kinase) 8</fullName>
    </submittedName>
</protein>
<accession>A0A9N7RRR9</accession>
<keyword evidence="3" id="KW-0418">Kinase</keyword>
<feature type="compositionally biased region" description="Low complexity" evidence="1">
    <location>
        <begin position="9"/>
        <end position="25"/>
    </location>
</feature>
<dbReference type="InterPro" id="IPR013103">
    <property type="entry name" value="RVT_2"/>
</dbReference>
<evidence type="ECO:0000313" key="3">
    <source>
        <dbReference type="EMBL" id="CAA0842042.1"/>
    </source>
</evidence>
<feature type="domain" description="Reverse transcriptase Ty1/copia-type" evidence="2">
    <location>
        <begin position="106"/>
        <end position="290"/>
    </location>
</feature>
<gene>
    <name evidence="3" type="ORF">SHERM_07909</name>
</gene>
<feature type="non-terminal residue" evidence="3">
    <location>
        <position position="291"/>
    </location>
</feature>
<organism evidence="3 4">
    <name type="scientific">Striga hermonthica</name>
    <name type="common">Purple witchweed</name>
    <name type="synonym">Buchnera hermonthica</name>
    <dbReference type="NCBI Taxonomy" id="68872"/>
    <lineage>
        <taxon>Eukaryota</taxon>
        <taxon>Viridiplantae</taxon>
        <taxon>Streptophyta</taxon>
        <taxon>Embryophyta</taxon>
        <taxon>Tracheophyta</taxon>
        <taxon>Spermatophyta</taxon>
        <taxon>Magnoliopsida</taxon>
        <taxon>eudicotyledons</taxon>
        <taxon>Gunneridae</taxon>
        <taxon>Pentapetalae</taxon>
        <taxon>asterids</taxon>
        <taxon>lamiids</taxon>
        <taxon>Lamiales</taxon>
        <taxon>Orobanchaceae</taxon>
        <taxon>Buchnereae</taxon>
        <taxon>Striga</taxon>
    </lineage>
</organism>